<gene>
    <name evidence="1" type="ORF">SAMN05421797_107157</name>
</gene>
<protein>
    <submittedName>
        <fullName evidence="1">Uncharacterized protein</fullName>
    </submittedName>
</protein>
<dbReference type="Proteomes" id="UP000186953">
    <property type="component" value="Unassembled WGS sequence"/>
</dbReference>
<proteinExistence type="predicted"/>
<sequence>MLIVALGFVPILTFSQTNENYIGIDYSSICCGTPSKKPIIDYIKKIEANNKLKSFEMFVEDGLGKEGEYAFYIGTDNLNNKSVKSFFNGLKDIATNQNKLRSEKSDGYVNVREKFITILTLKNIKDKPRTKISSLEIYEYKNETTY</sequence>
<evidence type="ECO:0000313" key="1">
    <source>
        <dbReference type="EMBL" id="SIR18392.1"/>
    </source>
</evidence>
<organism evidence="1 2">
    <name type="scientific">Maribacter ulvicola</name>
    <dbReference type="NCBI Taxonomy" id="228959"/>
    <lineage>
        <taxon>Bacteria</taxon>
        <taxon>Pseudomonadati</taxon>
        <taxon>Bacteroidota</taxon>
        <taxon>Flavobacteriia</taxon>
        <taxon>Flavobacteriales</taxon>
        <taxon>Flavobacteriaceae</taxon>
        <taxon>Maribacter</taxon>
    </lineage>
</organism>
<dbReference type="AlphaFoldDB" id="A0A1N6YV03"/>
<name>A0A1N6YV03_9FLAO</name>
<keyword evidence="2" id="KW-1185">Reference proteome</keyword>
<reference evidence="2" key="1">
    <citation type="submission" date="2017-01" db="EMBL/GenBank/DDBJ databases">
        <authorList>
            <person name="Varghese N."/>
            <person name="Submissions S."/>
        </authorList>
    </citation>
    <scope>NUCLEOTIDE SEQUENCE [LARGE SCALE GENOMIC DNA]</scope>
    <source>
        <strain evidence="2">DSM 15366</strain>
    </source>
</reference>
<dbReference type="EMBL" id="FTMA01000007">
    <property type="protein sequence ID" value="SIR18392.1"/>
    <property type="molecule type" value="Genomic_DNA"/>
</dbReference>
<accession>A0A1N6YV03</accession>
<evidence type="ECO:0000313" key="2">
    <source>
        <dbReference type="Proteomes" id="UP000186953"/>
    </source>
</evidence>